<dbReference type="SMART" id="SM00448">
    <property type="entry name" value="REC"/>
    <property type="match status" value="1"/>
</dbReference>
<dbReference type="InterPro" id="IPR050595">
    <property type="entry name" value="Bact_response_regulator"/>
</dbReference>
<dbReference type="GO" id="GO:0000160">
    <property type="term" value="P:phosphorelay signal transduction system"/>
    <property type="evidence" value="ECO:0007669"/>
    <property type="project" value="InterPro"/>
</dbReference>
<dbReference type="SUPFAM" id="SSF52172">
    <property type="entry name" value="CheY-like"/>
    <property type="match status" value="1"/>
</dbReference>
<name>A0A6B0SRI9_9EURY</name>
<dbReference type="InterPro" id="IPR001789">
    <property type="entry name" value="Sig_transdc_resp-reg_receiver"/>
</dbReference>
<evidence type="ECO:0000259" key="3">
    <source>
        <dbReference type="PROSITE" id="PS50110"/>
    </source>
</evidence>
<keyword evidence="5" id="KW-1185">Reference proteome</keyword>
<accession>A0A6B0SRI9</accession>
<dbReference type="EMBL" id="WUUS01000005">
    <property type="protein sequence ID" value="MXR41558.1"/>
    <property type="molecule type" value="Genomic_DNA"/>
</dbReference>
<organism evidence="4 5">
    <name type="scientific">Halobaculum saliterrae</name>
    <dbReference type="NCBI Taxonomy" id="2073113"/>
    <lineage>
        <taxon>Archaea</taxon>
        <taxon>Methanobacteriati</taxon>
        <taxon>Methanobacteriota</taxon>
        <taxon>Stenosarchaea group</taxon>
        <taxon>Halobacteria</taxon>
        <taxon>Halobacteriales</taxon>
        <taxon>Haloferacaceae</taxon>
        <taxon>Halobaculum</taxon>
    </lineage>
</organism>
<dbReference type="CDD" id="cd00156">
    <property type="entry name" value="REC"/>
    <property type="match status" value="1"/>
</dbReference>
<dbReference type="InterPro" id="IPR013971">
    <property type="entry name" value="HalX_domain"/>
</dbReference>
<feature type="domain" description="Response regulatory" evidence="3">
    <location>
        <begin position="12"/>
        <end position="121"/>
    </location>
</feature>
<feature type="modified residue" description="4-aspartylphosphate" evidence="2">
    <location>
        <position position="59"/>
    </location>
</feature>
<dbReference type="Pfam" id="PF08663">
    <property type="entry name" value="HalX"/>
    <property type="match status" value="1"/>
</dbReference>
<evidence type="ECO:0000313" key="4">
    <source>
        <dbReference type="EMBL" id="MXR41558.1"/>
    </source>
</evidence>
<protein>
    <submittedName>
        <fullName evidence="4">Response regulator</fullName>
    </submittedName>
</protein>
<dbReference type="InterPro" id="IPR011006">
    <property type="entry name" value="CheY-like_superfamily"/>
</dbReference>
<dbReference type="PROSITE" id="PS50110">
    <property type="entry name" value="RESPONSE_REGULATORY"/>
    <property type="match status" value="1"/>
</dbReference>
<sequence length="194" mass="21468">MSESTGSKDRPTVLIVDDEVETATLYAEHLRDRYTVETAHSGEEALEVITSMVDVVLLDRRMPGLSGDDVLQEIRERDLGCRIVMVTGIAPGLDILDLPFDDYLVKPLSGEEIRNAVSRMLVRNACDDRIRQIVAIASKMATLESKMTIAELEASDGYAALEAELSALRERTELGDPSDDVYTEFTTEKIGVLF</sequence>
<dbReference type="Gene3D" id="3.40.50.2300">
    <property type="match status" value="1"/>
</dbReference>
<dbReference type="PANTHER" id="PTHR44591">
    <property type="entry name" value="STRESS RESPONSE REGULATOR PROTEIN 1"/>
    <property type="match status" value="1"/>
</dbReference>
<evidence type="ECO:0000256" key="1">
    <source>
        <dbReference type="ARBA" id="ARBA00022553"/>
    </source>
</evidence>
<keyword evidence="1 2" id="KW-0597">Phosphoprotein</keyword>
<dbReference type="OrthoDB" id="86314at2157"/>
<evidence type="ECO:0000256" key="2">
    <source>
        <dbReference type="PROSITE-ProRule" id="PRU00169"/>
    </source>
</evidence>
<dbReference type="PANTHER" id="PTHR44591:SF3">
    <property type="entry name" value="RESPONSE REGULATORY DOMAIN-CONTAINING PROTEIN"/>
    <property type="match status" value="1"/>
</dbReference>
<dbReference type="AlphaFoldDB" id="A0A6B0SRI9"/>
<comment type="caution">
    <text evidence="4">The sequence shown here is derived from an EMBL/GenBank/DDBJ whole genome shotgun (WGS) entry which is preliminary data.</text>
</comment>
<proteinExistence type="predicted"/>
<dbReference type="RefSeq" id="WP_159666191.1">
    <property type="nucleotide sequence ID" value="NZ_WUUS01000005.1"/>
</dbReference>
<evidence type="ECO:0000313" key="5">
    <source>
        <dbReference type="Proteomes" id="UP000437065"/>
    </source>
</evidence>
<dbReference type="Pfam" id="PF00072">
    <property type="entry name" value="Response_reg"/>
    <property type="match status" value="1"/>
</dbReference>
<reference evidence="4 5" key="1">
    <citation type="submission" date="2019-12" db="EMBL/GenBank/DDBJ databases">
        <title>Isolation and characterization of three novel carbon monoxide-oxidizing members of Halobacteria from salione crusts and soils.</title>
        <authorList>
            <person name="Myers M.R."/>
            <person name="King G.M."/>
        </authorList>
    </citation>
    <scope>NUCLEOTIDE SEQUENCE [LARGE SCALE GENOMIC DNA]</scope>
    <source>
        <strain evidence="4 5">WSA2</strain>
    </source>
</reference>
<dbReference type="Proteomes" id="UP000437065">
    <property type="component" value="Unassembled WGS sequence"/>
</dbReference>
<gene>
    <name evidence="4" type="ORF">GRX01_09435</name>
</gene>